<accession>A0A4R7JQ54</accession>
<organism evidence="1 2">
    <name type="scientific">Halospina denitrificans</name>
    <dbReference type="NCBI Taxonomy" id="332522"/>
    <lineage>
        <taxon>Bacteria</taxon>
        <taxon>Pseudomonadati</taxon>
        <taxon>Pseudomonadota</taxon>
        <taxon>Gammaproteobacteria</taxon>
        <taxon>Halospina</taxon>
    </lineage>
</organism>
<comment type="caution">
    <text evidence="1">The sequence shown here is derived from an EMBL/GenBank/DDBJ whole genome shotgun (WGS) entry which is preliminary data.</text>
</comment>
<gene>
    <name evidence="1" type="ORF">DES49_2078</name>
</gene>
<protein>
    <submittedName>
        <fullName evidence="1">Uncharacterized protein</fullName>
    </submittedName>
</protein>
<name>A0A4R7JQ54_9GAMM</name>
<dbReference type="Proteomes" id="UP000295830">
    <property type="component" value="Unassembled WGS sequence"/>
</dbReference>
<dbReference type="AlphaFoldDB" id="A0A4R7JQ54"/>
<dbReference type="EMBL" id="SOAX01000004">
    <property type="protein sequence ID" value="TDT40312.1"/>
    <property type="molecule type" value="Genomic_DNA"/>
</dbReference>
<dbReference type="OrthoDB" id="6398409at2"/>
<sequence>MPRENTENGEGNADMDRRAFLRLGFNGGTALGGAVAIASLSGCSARPLHDPRGPATASAPDHGWHFLTEEDRVVLAALIPAIIGPQIPSDADEREATIARTMEDMDQALHFMGPPNQAEFRQLFDLLEFTPTRLTMARVTSYWPNVSEAQAEAFLQRWRNSSFNIFNKAYLGLVQVTNAAWYGRPDHYQQMGYPGPPAYTYDELPQLNRAS</sequence>
<reference evidence="1 2" key="1">
    <citation type="submission" date="2019-03" db="EMBL/GenBank/DDBJ databases">
        <title>Genomic Encyclopedia of Type Strains, Phase IV (KMG-IV): sequencing the most valuable type-strain genomes for metagenomic binning, comparative biology and taxonomic classification.</title>
        <authorList>
            <person name="Goeker M."/>
        </authorList>
    </citation>
    <scope>NUCLEOTIDE SEQUENCE [LARGE SCALE GENOMIC DNA]</scope>
    <source>
        <strain evidence="1 2">DSM 15505</strain>
    </source>
</reference>
<proteinExistence type="predicted"/>
<keyword evidence="2" id="KW-1185">Reference proteome</keyword>
<dbReference type="RefSeq" id="WP_133736321.1">
    <property type="nucleotide sequence ID" value="NZ_SOAX01000004.1"/>
</dbReference>
<evidence type="ECO:0000313" key="2">
    <source>
        <dbReference type="Proteomes" id="UP000295830"/>
    </source>
</evidence>
<evidence type="ECO:0000313" key="1">
    <source>
        <dbReference type="EMBL" id="TDT40312.1"/>
    </source>
</evidence>